<keyword evidence="11" id="KW-1185">Reference proteome</keyword>
<evidence type="ECO:0000256" key="5">
    <source>
        <dbReference type="ARBA" id="ARBA00022692"/>
    </source>
</evidence>
<feature type="transmembrane region" description="Helical" evidence="9">
    <location>
        <begin position="15"/>
        <end position="37"/>
    </location>
</feature>
<keyword evidence="4 9" id="KW-1003">Cell membrane</keyword>
<keyword evidence="5 9" id="KW-0812">Transmembrane</keyword>
<evidence type="ECO:0000256" key="8">
    <source>
        <dbReference type="ARBA" id="ARBA00023136"/>
    </source>
</evidence>
<sequence>MDIVNNLVSQINDILWSYVLIILLIGSGLIFTIRTNFVQIRYFKEMFKLITGSVGTKTDGNNISSFQAFCVSTASRVGVGNIAGIAIAIVTGGPGAIFWMWVIAVLGAATGFVESTLAQIYKVPRTDGKGGFLGGPAYYIKNALHSPFFAVFFAILISITYGLIFNSVQANTITLSLQTAFGIDRTMSGIVIALLSALMVFGGISRIAKVTEILVPLMAGLYILTALGICLFNFTALPGVFATIFKSAWGIQQIAGGGLGAAIMTGIKRGLFSNEAGMGSVPNAAATADVSHPVQQGLIQAFGVFVDTLFICSASAFIILITGDYNSAGLTGVELIQHDLSMYFGDIAVSAIAILVFLFAFTSIIGNYYYGEINIKHLTSNRLYLNLFRILVAVMVFFGSIAQLSLVWNLADLFMALMAITNIIAILFLAKQACIALKDYTKQKKAGIKAPVFTADTLPKQDGIVWWKNNK</sequence>
<dbReference type="InterPro" id="IPR001463">
    <property type="entry name" value="Na/Ala_symport"/>
</dbReference>
<feature type="transmembrane region" description="Helical" evidence="9">
    <location>
        <begin position="82"/>
        <end position="109"/>
    </location>
</feature>
<proteinExistence type="inferred from homology"/>
<dbReference type="AlphaFoldDB" id="A0A840UMB5"/>
<dbReference type="PANTHER" id="PTHR30330">
    <property type="entry name" value="AGSS FAMILY TRANSPORTER, SODIUM-ALANINE"/>
    <property type="match status" value="1"/>
</dbReference>
<feature type="transmembrane region" description="Helical" evidence="9">
    <location>
        <begin position="148"/>
        <end position="168"/>
    </location>
</feature>
<feature type="transmembrane region" description="Helical" evidence="9">
    <location>
        <begin position="301"/>
        <end position="323"/>
    </location>
</feature>
<comment type="subcellular location">
    <subcellularLocation>
        <location evidence="1 9">Cell membrane</location>
        <topology evidence="1 9">Multi-pass membrane protein</topology>
    </subcellularLocation>
</comment>
<evidence type="ECO:0000256" key="7">
    <source>
        <dbReference type="ARBA" id="ARBA00022989"/>
    </source>
</evidence>
<feature type="transmembrane region" description="Helical" evidence="9">
    <location>
        <begin position="413"/>
        <end position="430"/>
    </location>
</feature>
<dbReference type="FunFam" id="1.20.1740.10:FF:000004">
    <property type="entry name" value="Sodium:alanine symporter family protein"/>
    <property type="match status" value="1"/>
</dbReference>
<feature type="transmembrane region" description="Helical" evidence="9">
    <location>
        <begin position="343"/>
        <end position="371"/>
    </location>
</feature>
<keyword evidence="6 9" id="KW-0769">Symport</keyword>
<dbReference type="PRINTS" id="PR00175">
    <property type="entry name" value="NAALASMPORT"/>
</dbReference>
<dbReference type="NCBIfam" id="TIGR00835">
    <property type="entry name" value="agcS"/>
    <property type="match status" value="1"/>
</dbReference>
<evidence type="ECO:0000256" key="6">
    <source>
        <dbReference type="ARBA" id="ARBA00022847"/>
    </source>
</evidence>
<evidence type="ECO:0000256" key="9">
    <source>
        <dbReference type="RuleBase" id="RU363064"/>
    </source>
</evidence>
<evidence type="ECO:0000313" key="11">
    <source>
        <dbReference type="Proteomes" id="UP000559117"/>
    </source>
</evidence>
<dbReference type="GO" id="GO:0005886">
    <property type="term" value="C:plasma membrane"/>
    <property type="evidence" value="ECO:0007669"/>
    <property type="project" value="UniProtKB-SubCell"/>
</dbReference>
<gene>
    <name evidence="10" type="ORF">HNR32_002102</name>
</gene>
<dbReference type="GO" id="GO:0005283">
    <property type="term" value="F:amino acid:sodium symporter activity"/>
    <property type="evidence" value="ECO:0007669"/>
    <property type="project" value="InterPro"/>
</dbReference>
<organism evidence="10 11">
    <name type="scientific">Pectinatus brassicae</name>
    <dbReference type="NCBI Taxonomy" id="862415"/>
    <lineage>
        <taxon>Bacteria</taxon>
        <taxon>Bacillati</taxon>
        <taxon>Bacillota</taxon>
        <taxon>Negativicutes</taxon>
        <taxon>Selenomonadales</taxon>
        <taxon>Selenomonadaceae</taxon>
        <taxon>Pectinatus</taxon>
    </lineage>
</organism>
<accession>A0A840UMB5</accession>
<keyword evidence="8 9" id="KW-0472">Membrane</keyword>
<evidence type="ECO:0000256" key="1">
    <source>
        <dbReference type="ARBA" id="ARBA00004651"/>
    </source>
</evidence>
<dbReference type="Pfam" id="PF01235">
    <property type="entry name" value="Na_Ala_symp"/>
    <property type="match status" value="1"/>
</dbReference>
<dbReference type="PROSITE" id="PS00873">
    <property type="entry name" value="NA_ALANINE_SYMP"/>
    <property type="match status" value="1"/>
</dbReference>
<evidence type="ECO:0000256" key="3">
    <source>
        <dbReference type="ARBA" id="ARBA00022448"/>
    </source>
</evidence>
<comment type="caution">
    <text evidence="10">The sequence shown here is derived from an EMBL/GenBank/DDBJ whole genome shotgun (WGS) entry which is preliminary data.</text>
</comment>
<feature type="transmembrane region" description="Helical" evidence="9">
    <location>
        <begin position="220"/>
        <end position="245"/>
    </location>
</feature>
<evidence type="ECO:0000256" key="2">
    <source>
        <dbReference type="ARBA" id="ARBA00009261"/>
    </source>
</evidence>
<name>A0A840UMB5_9FIRM</name>
<feature type="transmembrane region" description="Helical" evidence="9">
    <location>
        <begin position="383"/>
        <end position="407"/>
    </location>
</feature>
<evidence type="ECO:0000313" key="10">
    <source>
        <dbReference type="EMBL" id="MBB5336947.1"/>
    </source>
</evidence>
<dbReference type="EMBL" id="JACHFH010000028">
    <property type="protein sequence ID" value="MBB5336947.1"/>
    <property type="molecule type" value="Genomic_DNA"/>
</dbReference>
<evidence type="ECO:0000256" key="4">
    <source>
        <dbReference type="ARBA" id="ARBA00022475"/>
    </source>
</evidence>
<dbReference type="Gene3D" id="1.20.1740.10">
    <property type="entry name" value="Amino acid/polyamine transporter I"/>
    <property type="match status" value="1"/>
</dbReference>
<dbReference type="PANTHER" id="PTHR30330:SF1">
    <property type="entry name" value="AMINO-ACID CARRIER PROTEIN ALST"/>
    <property type="match status" value="1"/>
</dbReference>
<keyword evidence="7 9" id="KW-1133">Transmembrane helix</keyword>
<reference evidence="10 11" key="1">
    <citation type="submission" date="2020-08" db="EMBL/GenBank/DDBJ databases">
        <title>Genomic Encyclopedia of Type Strains, Phase IV (KMG-IV): sequencing the most valuable type-strain genomes for metagenomic binning, comparative biology and taxonomic classification.</title>
        <authorList>
            <person name="Goeker M."/>
        </authorList>
    </citation>
    <scope>NUCLEOTIDE SEQUENCE [LARGE SCALE GENOMIC DNA]</scope>
    <source>
        <strain evidence="10 11">DSM 24661</strain>
    </source>
</reference>
<keyword evidence="3 9" id="KW-0813">Transport</keyword>
<dbReference type="RefSeq" id="WP_183862350.1">
    <property type="nucleotide sequence ID" value="NZ_JACHFH010000028.1"/>
</dbReference>
<comment type="similarity">
    <text evidence="2 9">Belongs to the alanine or glycine:cation symporter (AGCS) (TC 2.A.25) family.</text>
</comment>
<feature type="transmembrane region" description="Helical" evidence="9">
    <location>
        <begin position="189"/>
        <end position="208"/>
    </location>
</feature>
<protein>
    <submittedName>
        <fullName evidence="10">AGCS family alanine or glycine:cation symporter</fullName>
    </submittedName>
</protein>
<dbReference type="Proteomes" id="UP000559117">
    <property type="component" value="Unassembled WGS sequence"/>
</dbReference>